<feature type="signal peptide" evidence="1">
    <location>
        <begin position="1"/>
        <end position="20"/>
    </location>
</feature>
<keyword evidence="3" id="KW-1185">Reference proteome</keyword>
<evidence type="ECO:0000256" key="1">
    <source>
        <dbReference type="SAM" id="SignalP"/>
    </source>
</evidence>
<evidence type="ECO:0000313" key="3">
    <source>
        <dbReference type="Proteomes" id="UP000268014"/>
    </source>
</evidence>
<dbReference type="EMBL" id="UZAF01019644">
    <property type="protein sequence ID" value="VDO62269.1"/>
    <property type="molecule type" value="Genomic_DNA"/>
</dbReference>
<name>A0A0N4WYE7_HAEPC</name>
<dbReference type="AlphaFoldDB" id="A0A0N4WYE7"/>
<accession>A0A0N4WYE7</accession>
<protein>
    <submittedName>
        <fullName evidence="4">Secreted protein</fullName>
    </submittedName>
</protein>
<organism evidence="4">
    <name type="scientific">Haemonchus placei</name>
    <name type="common">Barber's pole worm</name>
    <dbReference type="NCBI Taxonomy" id="6290"/>
    <lineage>
        <taxon>Eukaryota</taxon>
        <taxon>Metazoa</taxon>
        <taxon>Ecdysozoa</taxon>
        <taxon>Nematoda</taxon>
        <taxon>Chromadorea</taxon>
        <taxon>Rhabditida</taxon>
        <taxon>Rhabditina</taxon>
        <taxon>Rhabditomorpha</taxon>
        <taxon>Strongyloidea</taxon>
        <taxon>Trichostrongylidae</taxon>
        <taxon>Haemonchus</taxon>
    </lineage>
</organism>
<sequence>MHFPPWKLISILAIFGMPLSINLIITDEMVEGGMCLDFRISIINIIVGRCSYLPSSYWVMSEGAISSPVNNDQW</sequence>
<proteinExistence type="predicted"/>
<reference evidence="2 3" key="2">
    <citation type="submission" date="2018-11" db="EMBL/GenBank/DDBJ databases">
        <authorList>
            <consortium name="Pathogen Informatics"/>
        </authorList>
    </citation>
    <scope>NUCLEOTIDE SEQUENCE [LARGE SCALE GENOMIC DNA]</scope>
    <source>
        <strain evidence="2 3">MHpl1</strain>
    </source>
</reference>
<evidence type="ECO:0000313" key="2">
    <source>
        <dbReference type="EMBL" id="VDO62269.1"/>
    </source>
</evidence>
<dbReference type="Proteomes" id="UP000268014">
    <property type="component" value="Unassembled WGS sequence"/>
</dbReference>
<evidence type="ECO:0000313" key="4">
    <source>
        <dbReference type="WBParaSite" id="HPLM_0001689501-mRNA-1"/>
    </source>
</evidence>
<feature type="chain" id="PRO_5043124132" evidence="1">
    <location>
        <begin position="21"/>
        <end position="74"/>
    </location>
</feature>
<reference evidence="4" key="1">
    <citation type="submission" date="2017-02" db="UniProtKB">
        <authorList>
            <consortium name="WormBaseParasite"/>
        </authorList>
    </citation>
    <scope>IDENTIFICATION</scope>
</reference>
<gene>
    <name evidence="2" type="ORF">HPLM_LOCUS16887</name>
</gene>
<dbReference type="WBParaSite" id="HPLM_0001689501-mRNA-1">
    <property type="protein sequence ID" value="HPLM_0001689501-mRNA-1"/>
    <property type="gene ID" value="HPLM_0001689501"/>
</dbReference>
<keyword evidence="1" id="KW-0732">Signal</keyword>